<sequence length="87" mass="8943">MIGRKVAAVLAAGCTCVVKPAEDTPLTALFFAKICERAGVPPGVVNVVPCSRERVEEVGAALCASPRVQVLSFTGSTAVGKVIKRSS</sequence>
<dbReference type="Gene3D" id="3.40.605.10">
    <property type="entry name" value="Aldehyde Dehydrogenase, Chain A, domain 1"/>
    <property type="match status" value="1"/>
</dbReference>
<dbReference type="InterPro" id="IPR015590">
    <property type="entry name" value="Aldehyde_DH_dom"/>
</dbReference>
<dbReference type="Proteomes" id="UP000324222">
    <property type="component" value="Unassembled WGS sequence"/>
</dbReference>
<organism evidence="3 4">
    <name type="scientific">Portunus trituberculatus</name>
    <name type="common">Swimming crab</name>
    <name type="synonym">Neptunus trituberculatus</name>
    <dbReference type="NCBI Taxonomy" id="210409"/>
    <lineage>
        <taxon>Eukaryota</taxon>
        <taxon>Metazoa</taxon>
        <taxon>Ecdysozoa</taxon>
        <taxon>Arthropoda</taxon>
        <taxon>Crustacea</taxon>
        <taxon>Multicrustacea</taxon>
        <taxon>Malacostraca</taxon>
        <taxon>Eumalacostraca</taxon>
        <taxon>Eucarida</taxon>
        <taxon>Decapoda</taxon>
        <taxon>Pleocyemata</taxon>
        <taxon>Brachyura</taxon>
        <taxon>Eubrachyura</taxon>
        <taxon>Portunoidea</taxon>
        <taxon>Portunidae</taxon>
        <taxon>Portuninae</taxon>
        <taxon>Portunus</taxon>
    </lineage>
</organism>
<keyword evidence="1" id="KW-0560">Oxidoreductase</keyword>
<accession>A0A5B7FT92</accession>
<dbReference type="SUPFAM" id="SSF53720">
    <property type="entry name" value="ALDH-like"/>
    <property type="match status" value="1"/>
</dbReference>
<name>A0A5B7FT92_PORTR</name>
<dbReference type="InterPro" id="IPR016162">
    <property type="entry name" value="Ald_DH_N"/>
</dbReference>
<protein>
    <submittedName>
        <fullName evidence="3">Succinate-semialdehyde dehydrogenase, mitochondrial</fullName>
    </submittedName>
</protein>
<dbReference type="InterPro" id="IPR050740">
    <property type="entry name" value="Aldehyde_DH_Superfamily"/>
</dbReference>
<dbReference type="OrthoDB" id="310895at2759"/>
<dbReference type="AlphaFoldDB" id="A0A5B7FT92"/>
<evidence type="ECO:0000256" key="1">
    <source>
        <dbReference type="ARBA" id="ARBA00023002"/>
    </source>
</evidence>
<dbReference type="GO" id="GO:0009450">
    <property type="term" value="P:gamma-aminobutyric acid catabolic process"/>
    <property type="evidence" value="ECO:0007669"/>
    <property type="project" value="TreeGrafter"/>
</dbReference>
<evidence type="ECO:0000313" key="3">
    <source>
        <dbReference type="EMBL" id="MPC50651.1"/>
    </source>
</evidence>
<feature type="domain" description="Aldehyde dehydrogenase" evidence="2">
    <location>
        <begin position="1"/>
        <end position="85"/>
    </location>
</feature>
<gene>
    <name evidence="3" type="primary">Aldh5a1_0</name>
    <name evidence="3" type="ORF">E2C01_044480</name>
</gene>
<evidence type="ECO:0000313" key="4">
    <source>
        <dbReference type="Proteomes" id="UP000324222"/>
    </source>
</evidence>
<dbReference type="EMBL" id="VSRR010009641">
    <property type="protein sequence ID" value="MPC50651.1"/>
    <property type="molecule type" value="Genomic_DNA"/>
</dbReference>
<dbReference type="Pfam" id="PF00171">
    <property type="entry name" value="Aldedh"/>
    <property type="match status" value="1"/>
</dbReference>
<dbReference type="InterPro" id="IPR016161">
    <property type="entry name" value="Ald_DH/histidinol_DH"/>
</dbReference>
<reference evidence="3 4" key="1">
    <citation type="submission" date="2019-05" db="EMBL/GenBank/DDBJ databases">
        <title>Another draft genome of Portunus trituberculatus and its Hox gene families provides insights of decapod evolution.</title>
        <authorList>
            <person name="Jeong J.-H."/>
            <person name="Song I."/>
            <person name="Kim S."/>
            <person name="Choi T."/>
            <person name="Kim D."/>
            <person name="Ryu S."/>
            <person name="Kim W."/>
        </authorList>
    </citation>
    <scope>NUCLEOTIDE SEQUENCE [LARGE SCALE GENOMIC DNA]</scope>
    <source>
        <tissue evidence="3">Muscle</tissue>
    </source>
</reference>
<dbReference type="GO" id="GO:0004777">
    <property type="term" value="F:succinate-semialdehyde dehydrogenase (NAD+) activity"/>
    <property type="evidence" value="ECO:0007669"/>
    <property type="project" value="TreeGrafter"/>
</dbReference>
<comment type="caution">
    <text evidence="3">The sequence shown here is derived from an EMBL/GenBank/DDBJ whole genome shotgun (WGS) entry which is preliminary data.</text>
</comment>
<dbReference type="GO" id="GO:0005739">
    <property type="term" value="C:mitochondrion"/>
    <property type="evidence" value="ECO:0007669"/>
    <property type="project" value="TreeGrafter"/>
</dbReference>
<keyword evidence="4" id="KW-1185">Reference proteome</keyword>
<dbReference type="PANTHER" id="PTHR43353:SF5">
    <property type="entry name" value="SUCCINATE-SEMIALDEHYDE DEHYDROGENASE, MITOCHONDRIAL"/>
    <property type="match status" value="1"/>
</dbReference>
<evidence type="ECO:0000259" key="2">
    <source>
        <dbReference type="Pfam" id="PF00171"/>
    </source>
</evidence>
<proteinExistence type="predicted"/>
<dbReference type="PANTHER" id="PTHR43353">
    <property type="entry name" value="SUCCINATE-SEMIALDEHYDE DEHYDROGENASE, MITOCHONDRIAL"/>
    <property type="match status" value="1"/>
</dbReference>